<dbReference type="PANTHER" id="PTHR10826">
    <property type="entry name" value="COMPLEMENT COMPONENT 1"/>
    <property type="match status" value="1"/>
</dbReference>
<dbReference type="InterPro" id="IPR036561">
    <property type="entry name" value="MAM33_sf"/>
</dbReference>
<protein>
    <submittedName>
        <fullName evidence="2">Mitochondrial glycoprotein, putative</fullName>
    </submittedName>
</protein>
<reference evidence="2 3" key="1">
    <citation type="submission" date="2020-08" db="EMBL/GenBank/DDBJ databases">
        <authorList>
            <person name="Newling K."/>
            <person name="Davey J."/>
            <person name="Forrester S."/>
        </authorList>
    </citation>
    <scope>NUCLEOTIDE SEQUENCE [LARGE SCALE GENOMIC DNA]</scope>
    <source>
        <strain evidence="3">Crithidia deanei Carvalho (ATCC PRA-265)</strain>
    </source>
</reference>
<evidence type="ECO:0000256" key="1">
    <source>
        <dbReference type="SAM" id="MobiDB-lite"/>
    </source>
</evidence>
<organism evidence="2 3">
    <name type="scientific">Angomonas deanei</name>
    <dbReference type="NCBI Taxonomy" id="59799"/>
    <lineage>
        <taxon>Eukaryota</taxon>
        <taxon>Discoba</taxon>
        <taxon>Euglenozoa</taxon>
        <taxon>Kinetoplastea</taxon>
        <taxon>Metakinetoplastina</taxon>
        <taxon>Trypanosomatida</taxon>
        <taxon>Trypanosomatidae</taxon>
        <taxon>Strigomonadinae</taxon>
        <taxon>Angomonas</taxon>
    </lineage>
</organism>
<evidence type="ECO:0000313" key="2">
    <source>
        <dbReference type="EMBL" id="CAD2214284.1"/>
    </source>
</evidence>
<name>S9WMY6_9TRYP</name>
<dbReference type="OrthoDB" id="278212at2759"/>
<dbReference type="Proteomes" id="UP000515908">
    <property type="component" value="Chromosome 03"/>
</dbReference>
<dbReference type="GO" id="GO:0005759">
    <property type="term" value="C:mitochondrial matrix"/>
    <property type="evidence" value="ECO:0007669"/>
    <property type="project" value="InterPro"/>
</dbReference>
<dbReference type="InterPro" id="IPR003428">
    <property type="entry name" value="MAM33"/>
</dbReference>
<accession>S9WMY6</accession>
<keyword evidence="3" id="KW-1185">Reference proteome</keyword>
<feature type="compositionally biased region" description="Basic and acidic residues" evidence="1">
    <location>
        <begin position="25"/>
        <end position="34"/>
    </location>
</feature>
<dbReference type="VEuPathDB" id="TriTrypDB:ADEAN_000172900"/>
<dbReference type="Gene3D" id="3.10.280.10">
    <property type="entry name" value="Mitochondrial glycoprotein"/>
    <property type="match status" value="1"/>
</dbReference>
<dbReference type="EMBL" id="LR877147">
    <property type="protein sequence ID" value="CAD2214284.1"/>
    <property type="molecule type" value="Genomic_DNA"/>
</dbReference>
<proteinExistence type="predicted"/>
<dbReference type="Pfam" id="PF02330">
    <property type="entry name" value="MAM33"/>
    <property type="match status" value="1"/>
</dbReference>
<sequence length="192" mass="22148">MFPVLRAQKRFAHDANLSDAVRRELEEEQSRGGKPEQPAIPAGWTVTRKPGNRTFQMTKQYEDEEIRVDYNSDEKVTDTNFHEISVLIIRNGKVIQADLTVEEGELVLDNICFYPDSKLALDESAEGDAKRSDLYPGPHVAELDDNLVDAFVKYFEKRGINQEFGDFITLYSFWAEQQEYESWLSQINEFVS</sequence>
<gene>
    <name evidence="2" type="ORF">ADEAN_000172900</name>
</gene>
<dbReference type="AlphaFoldDB" id="S9WMY6"/>
<feature type="region of interest" description="Disordered" evidence="1">
    <location>
        <begin position="25"/>
        <end position="48"/>
    </location>
</feature>
<dbReference type="PANTHER" id="PTHR10826:SF1">
    <property type="entry name" value="COMPLEMENT COMPONENT 1 Q SUBCOMPONENT-BINDING PROTEIN, MITOCHONDRIAL"/>
    <property type="match status" value="1"/>
</dbReference>
<evidence type="ECO:0000313" key="3">
    <source>
        <dbReference type="Proteomes" id="UP000515908"/>
    </source>
</evidence>
<dbReference type="SUPFAM" id="SSF54529">
    <property type="entry name" value="Mitochondrial glycoprotein MAM33-like"/>
    <property type="match status" value="1"/>
</dbReference>